<feature type="domain" description="STAS" evidence="3">
    <location>
        <begin position="4"/>
        <end position="113"/>
    </location>
</feature>
<dbReference type="CDD" id="cd07043">
    <property type="entry name" value="STAS_anti-anti-sigma_factors"/>
    <property type="match status" value="1"/>
</dbReference>
<name>A0ABV7YPG3_9ACTN</name>
<accession>A0ABV7YPG3</accession>
<protein>
    <recommendedName>
        <fullName evidence="2">Anti-sigma factor antagonist</fullName>
    </recommendedName>
</protein>
<dbReference type="Proteomes" id="UP001595699">
    <property type="component" value="Unassembled WGS sequence"/>
</dbReference>
<keyword evidence="5" id="KW-1185">Reference proteome</keyword>
<dbReference type="SUPFAM" id="SSF52091">
    <property type="entry name" value="SpoIIaa-like"/>
    <property type="match status" value="1"/>
</dbReference>
<comment type="caution">
    <text evidence="4">The sequence shown here is derived from an EMBL/GenBank/DDBJ whole genome shotgun (WGS) entry which is preliminary data.</text>
</comment>
<dbReference type="Pfam" id="PF01740">
    <property type="entry name" value="STAS"/>
    <property type="match status" value="1"/>
</dbReference>
<dbReference type="PANTHER" id="PTHR33495:SF2">
    <property type="entry name" value="ANTI-SIGMA FACTOR ANTAGONIST TM_1081-RELATED"/>
    <property type="match status" value="1"/>
</dbReference>
<evidence type="ECO:0000259" key="3">
    <source>
        <dbReference type="PROSITE" id="PS50801"/>
    </source>
</evidence>
<sequence>MEQSVVSVDRIGSAVVVTPHGEIDAATTPALRDVLLAVLADRPTALVIDLSRVSFLDSVCLGALVGAAGRAALADCTFALANPTPIAARLLAITALDRALTVAPTITEALAGPASTR</sequence>
<comment type="similarity">
    <text evidence="1 2">Belongs to the anti-sigma-factor antagonist family.</text>
</comment>
<dbReference type="InterPro" id="IPR036513">
    <property type="entry name" value="STAS_dom_sf"/>
</dbReference>
<evidence type="ECO:0000313" key="4">
    <source>
        <dbReference type="EMBL" id="MFC3766015.1"/>
    </source>
</evidence>
<dbReference type="Gene3D" id="3.30.750.24">
    <property type="entry name" value="STAS domain"/>
    <property type="match status" value="1"/>
</dbReference>
<gene>
    <name evidence="4" type="ORF">ACFOUW_34630</name>
</gene>
<evidence type="ECO:0000256" key="1">
    <source>
        <dbReference type="ARBA" id="ARBA00009013"/>
    </source>
</evidence>
<organism evidence="4 5">
    <name type="scientific">Tenggerimyces flavus</name>
    <dbReference type="NCBI Taxonomy" id="1708749"/>
    <lineage>
        <taxon>Bacteria</taxon>
        <taxon>Bacillati</taxon>
        <taxon>Actinomycetota</taxon>
        <taxon>Actinomycetes</taxon>
        <taxon>Propionibacteriales</taxon>
        <taxon>Nocardioidaceae</taxon>
        <taxon>Tenggerimyces</taxon>
    </lineage>
</organism>
<dbReference type="EMBL" id="JBHRZH010000046">
    <property type="protein sequence ID" value="MFC3766015.1"/>
    <property type="molecule type" value="Genomic_DNA"/>
</dbReference>
<dbReference type="NCBIfam" id="TIGR00377">
    <property type="entry name" value="ant_ant_sig"/>
    <property type="match status" value="1"/>
</dbReference>
<reference evidence="5" key="1">
    <citation type="journal article" date="2019" name="Int. J. Syst. Evol. Microbiol.">
        <title>The Global Catalogue of Microorganisms (GCM) 10K type strain sequencing project: providing services to taxonomists for standard genome sequencing and annotation.</title>
        <authorList>
            <consortium name="The Broad Institute Genomics Platform"/>
            <consortium name="The Broad Institute Genome Sequencing Center for Infectious Disease"/>
            <person name="Wu L."/>
            <person name="Ma J."/>
        </authorList>
    </citation>
    <scope>NUCLEOTIDE SEQUENCE [LARGE SCALE GENOMIC DNA]</scope>
    <source>
        <strain evidence="5">CGMCC 4.7241</strain>
    </source>
</reference>
<dbReference type="PROSITE" id="PS50801">
    <property type="entry name" value="STAS"/>
    <property type="match status" value="1"/>
</dbReference>
<dbReference type="InterPro" id="IPR003658">
    <property type="entry name" value="Anti-sigma_ant"/>
</dbReference>
<evidence type="ECO:0000313" key="5">
    <source>
        <dbReference type="Proteomes" id="UP001595699"/>
    </source>
</evidence>
<dbReference type="InterPro" id="IPR002645">
    <property type="entry name" value="STAS_dom"/>
</dbReference>
<proteinExistence type="inferred from homology"/>
<dbReference type="RefSeq" id="WP_205118386.1">
    <property type="nucleotide sequence ID" value="NZ_JAFBCM010000001.1"/>
</dbReference>
<dbReference type="PANTHER" id="PTHR33495">
    <property type="entry name" value="ANTI-SIGMA FACTOR ANTAGONIST TM_1081-RELATED-RELATED"/>
    <property type="match status" value="1"/>
</dbReference>
<evidence type="ECO:0000256" key="2">
    <source>
        <dbReference type="RuleBase" id="RU003749"/>
    </source>
</evidence>